<protein>
    <submittedName>
        <fullName evidence="2">CAZy families GT39 protein</fullName>
    </submittedName>
</protein>
<dbReference type="EMBL" id="KF124903">
    <property type="protein sequence ID" value="AIA92225.1"/>
    <property type="molecule type" value="Genomic_DNA"/>
</dbReference>
<feature type="non-terminal residue" evidence="2">
    <location>
        <position position="139"/>
    </location>
</feature>
<accession>A0A060CGQ7</accession>
<keyword evidence="1" id="KW-0472">Membrane</keyword>
<dbReference type="AlphaFoldDB" id="A0A060CGQ7"/>
<name>A0A060CGQ7_9MICO</name>
<evidence type="ECO:0000313" key="2">
    <source>
        <dbReference type="EMBL" id="AIA92225.1"/>
    </source>
</evidence>
<feature type="transmembrane region" description="Helical" evidence="1">
    <location>
        <begin position="40"/>
        <end position="63"/>
    </location>
</feature>
<keyword evidence="1" id="KW-0812">Transmembrane</keyword>
<feature type="non-terminal residue" evidence="2">
    <location>
        <position position="1"/>
    </location>
</feature>
<proteinExistence type="predicted"/>
<keyword evidence="1" id="KW-1133">Transmembrane helix</keyword>
<reference evidence="2" key="1">
    <citation type="journal article" date="2013" name="Environ. Microbiol.">
        <title>Seasonally variable intestinal metagenomes of the red palm weevil (Rhynchophorus ferrugineus).</title>
        <authorList>
            <person name="Jia S."/>
            <person name="Zhang X."/>
            <person name="Zhang G."/>
            <person name="Yin A."/>
            <person name="Zhang S."/>
            <person name="Li F."/>
            <person name="Wang L."/>
            <person name="Zhao D."/>
            <person name="Yun Q."/>
            <person name="Tala"/>
            <person name="Wang J."/>
            <person name="Sun G."/>
            <person name="Baabdullah M."/>
            <person name="Yu X."/>
            <person name="Hu S."/>
            <person name="Al-Mssallem I.S."/>
            <person name="Yu J."/>
        </authorList>
    </citation>
    <scope>NUCLEOTIDE SEQUENCE</scope>
</reference>
<evidence type="ECO:0000256" key="1">
    <source>
        <dbReference type="SAM" id="Phobius"/>
    </source>
</evidence>
<organism evidence="2">
    <name type="scientific">uncultured Clavibacter sp</name>
    <dbReference type="NCBI Taxonomy" id="378178"/>
    <lineage>
        <taxon>Bacteria</taxon>
        <taxon>Bacillati</taxon>
        <taxon>Actinomycetota</taxon>
        <taxon>Actinomycetes</taxon>
        <taxon>Micrococcales</taxon>
        <taxon>Microbacteriaceae</taxon>
        <taxon>Clavibacter</taxon>
        <taxon>environmental samples</taxon>
    </lineage>
</organism>
<sequence>TGFTLLAAFGLYTVIADLVALRRGGRRWSAAAGAGIGRAALSFLWLVPTAAAVHLTTWLGWFLGSDGYHRQWALQPGNGAEGLLGLVPPSLQSWWHYQTAMYGFHADLDTDHPYSAPAWSWPLMLRPTLMYARWYDGDC</sequence>